<keyword evidence="2" id="KW-1185">Reference proteome</keyword>
<organism evidence="1 2">
    <name type="scientific">Reticulomyxa filosa</name>
    <dbReference type="NCBI Taxonomy" id="46433"/>
    <lineage>
        <taxon>Eukaryota</taxon>
        <taxon>Sar</taxon>
        <taxon>Rhizaria</taxon>
        <taxon>Retaria</taxon>
        <taxon>Foraminifera</taxon>
        <taxon>Monothalamids</taxon>
        <taxon>Reticulomyxidae</taxon>
        <taxon>Reticulomyxa</taxon>
    </lineage>
</organism>
<gene>
    <name evidence="1" type="ORF">RFI_27402</name>
</gene>
<evidence type="ECO:0000313" key="2">
    <source>
        <dbReference type="Proteomes" id="UP000023152"/>
    </source>
</evidence>
<reference evidence="1 2" key="1">
    <citation type="journal article" date="2013" name="Curr. Biol.">
        <title>The Genome of the Foraminiferan Reticulomyxa filosa.</title>
        <authorList>
            <person name="Glockner G."/>
            <person name="Hulsmann N."/>
            <person name="Schleicher M."/>
            <person name="Noegel A.A."/>
            <person name="Eichinger L."/>
            <person name="Gallinger C."/>
            <person name="Pawlowski J."/>
            <person name="Sierra R."/>
            <person name="Euteneuer U."/>
            <person name="Pillet L."/>
            <person name="Moustafa A."/>
            <person name="Platzer M."/>
            <person name="Groth M."/>
            <person name="Szafranski K."/>
            <person name="Schliwa M."/>
        </authorList>
    </citation>
    <scope>NUCLEOTIDE SEQUENCE [LARGE SCALE GENOMIC DNA]</scope>
</reference>
<dbReference type="EMBL" id="ASPP01023771">
    <property type="protein sequence ID" value="ETO09975.1"/>
    <property type="molecule type" value="Genomic_DNA"/>
</dbReference>
<protein>
    <submittedName>
        <fullName evidence="1">Uncharacterized protein</fullName>
    </submittedName>
</protein>
<dbReference type="Proteomes" id="UP000023152">
    <property type="component" value="Unassembled WGS sequence"/>
</dbReference>
<accession>X6MAC4</accession>
<evidence type="ECO:0000313" key="1">
    <source>
        <dbReference type="EMBL" id="ETO09975.1"/>
    </source>
</evidence>
<proteinExistence type="predicted"/>
<sequence>MDIFFAIYCFIKKFVFSRYLHLASIIYIYIVDMKRELKDLIIDNLQDSKCVEDIHTIGFFQIIHYSYFFTNYINIIKDQIKNKDYQILSDFERNNLLYIEDLSFNCLKSPKLLDIRFEFLITKLTILKKHKIFIPYFRFDVFHIVERLINRMLIFKKIISERFNSVKKKWILYQVLAIIKCNFDSNYVGCKICHREKYDIYLFCNSILTYYVCNRLLCKQFRVAFVLSKDIRFNKETNIATLKDFRLTKKKNNYD</sequence>
<comment type="caution">
    <text evidence="1">The sequence shown here is derived from an EMBL/GenBank/DDBJ whole genome shotgun (WGS) entry which is preliminary data.</text>
</comment>
<dbReference type="AlphaFoldDB" id="X6MAC4"/>
<name>X6MAC4_RETFI</name>